<dbReference type="Proteomes" id="UP000002640">
    <property type="component" value="Unassembled WGS sequence"/>
</dbReference>
<keyword evidence="2" id="KW-1185">Reference proteome</keyword>
<dbReference type="GeneID" id="20647116"/>
<accession>G4ZR65</accession>
<organism evidence="1 2">
    <name type="scientific">Phytophthora sojae (strain P6497)</name>
    <name type="common">Soybean stem and root rot agent</name>
    <name type="synonym">Phytophthora megasperma f. sp. glycines</name>
    <dbReference type="NCBI Taxonomy" id="1094619"/>
    <lineage>
        <taxon>Eukaryota</taxon>
        <taxon>Sar</taxon>
        <taxon>Stramenopiles</taxon>
        <taxon>Oomycota</taxon>
        <taxon>Peronosporomycetes</taxon>
        <taxon>Peronosporales</taxon>
        <taxon>Peronosporaceae</taxon>
        <taxon>Phytophthora</taxon>
    </lineage>
</organism>
<reference evidence="1 2" key="1">
    <citation type="journal article" date="2006" name="Science">
        <title>Phytophthora genome sequences uncover evolutionary origins and mechanisms of pathogenesis.</title>
        <authorList>
            <person name="Tyler B.M."/>
            <person name="Tripathy S."/>
            <person name="Zhang X."/>
            <person name="Dehal P."/>
            <person name="Jiang R.H."/>
            <person name="Aerts A."/>
            <person name="Arredondo F.D."/>
            <person name="Baxter L."/>
            <person name="Bensasson D."/>
            <person name="Beynon J.L."/>
            <person name="Chapman J."/>
            <person name="Damasceno C.M."/>
            <person name="Dorrance A.E."/>
            <person name="Dou D."/>
            <person name="Dickerman A.W."/>
            <person name="Dubchak I.L."/>
            <person name="Garbelotto M."/>
            <person name="Gijzen M."/>
            <person name="Gordon S.G."/>
            <person name="Govers F."/>
            <person name="Grunwald N.J."/>
            <person name="Huang W."/>
            <person name="Ivors K.L."/>
            <person name="Jones R.W."/>
            <person name="Kamoun S."/>
            <person name="Krampis K."/>
            <person name="Lamour K.H."/>
            <person name="Lee M.K."/>
            <person name="McDonald W.H."/>
            <person name="Medina M."/>
            <person name="Meijer H.J."/>
            <person name="Nordberg E.K."/>
            <person name="Maclean D.J."/>
            <person name="Ospina-Giraldo M.D."/>
            <person name="Morris P.F."/>
            <person name="Phuntumart V."/>
            <person name="Putnam N.H."/>
            <person name="Rash S."/>
            <person name="Rose J.K."/>
            <person name="Sakihama Y."/>
            <person name="Salamov A.A."/>
            <person name="Savidor A."/>
            <person name="Scheuring C.F."/>
            <person name="Smith B.M."/>
            <person name="Sobral B.W."/>
            <person name="Terry A."/>
            <person name="Torto-Alalibo T.A."/>
            <person name="Win J."/>
            <person name="Xu Z."/>
            <person name="Zhang H."/>
            <person name="Grigoriev I.V."/>
            <person name="Rokhsar D.S."/>
            <person name="Boore J.L."/>
        </authorList>
    </citation>
    <scope>NUCLEOTIDE SEQUENCE [LARGE SCALE GENOMIC DNA]</scope>
    <source>
        <strain evidence="1 2">P6497</strain>
    </source>
</reference>
<dbReference type="AlphaFoldDB" id="G4ZR65"/>
<dbReference type="EMBL" id="JH159156">
    <property type="protein sequence ID" value="EGZ14287.1"/>
    <property type="molecule type" value="Genomic_DNA"/>
</dbReference>
<proteinExistence type="predicted"/>
<dbReference type="KEGG" id="psoj:PHYSODRAFT_335933"/>
<evidence type="ECO:0000313" key="2">
    <source>
        <dbReference type="Proteomes" id="UP000002640"/>
    </source>
</evidence>
<name>G4ZR65_PHYSP</name>
<evidence type="ECO:0000313" key="1">
    <source>
        <dbReference type="EMBL" id="EGZ14287.1"/>
    </source>
</evidence>
<protein>
    <submittedName>
        <fullName evidence="1">Uncharacterized protein</fullName>
    </submittedName>
</protein>
<dbReference type="RefSeq" id="XP_009531716.1">
    <property type="nucleotide sequence ID" value="XM_009533421.1"/>
</dbReference>
<dbReference type="InParanoid" id="G4ZR65"/>
<sequence>MSSSTAVQVAIGVKVYRTRRRIILMQRNADTIEMDFVAGQGEFVSFPLRALFHGVAAIPALLAEHSRAVRSIAKVEALRLRRSALERCRVGNPENLRAVSNEDDAEKCRPVVVFESITRAEFRRIIHEILVHVGGTPDKQKASLAALNILMSPM</sequence>
<gene>
    <name evidence="1" type="ORF">PHYSODRAFT_335933</name>
</gene>